<accession>A0AAW1TVL7</accession>
<dbReference type="Pfam" id="PF00067">
    <property type="entry name" value="p450"/>
    <property type="match status" value="1"/>
</dbReference>
<dbReference type="InterPro" id="IPR001128">
    <property type="entry name" value="Cyt_P450"/>
</dbReference>
<evidence type="ECO:0000256" key="10">
    <source>
        <dbReference type="ARBA" id="ARBA00023002"/>
    </source>
</evidence>
<evidence type="ECO:0000256" key="8">
    <source>
        <dbReference type="ARBA" id="ARBA00022824"/>
    </source>
</evidence>
<feature type="binding site" description="axial binding residue" evidence="14">
    <location>
        <position position="387"/>
    </location>
    <ligand>
        <name>heme</name>
        <dbReference type="ChEBI" id="CHEBI:30413"/>
    </ligand>
    <ligandPart>
        <name>Fe</name>
        <dbReference type="ChEBI" id="CHEBI:18248"/>
    </ligandPart>
</feature>
<protein>
    <recommendedName>
        <fullName evidence="18">Cytochrome P450</fullName>
    </recommendedName>
</protein>
<comment type="caution">
    <text evidence="16">The sequence shown here is derived from an EMBL/GenBank/DDBJ whole genome shotgun (WGS) entry which is preliminary data.</text>
</comment>
<keyword evidence="6 14" id="KW-0349">Heme</keyword>
<comment type="cofactor">
    <cofactor evidence="1 14">
        <name>heme</name>
        <dbReference type="ChEBI" id="CHEBI:30413"/>
    </cofactor>
</comment>
<evidence type="ECO:0000313" key="16">
    <source>
        <dbReference type="EMBL" id="KAK9872655.1"/>
    </source>
</evidence>
<dbReference type="PANTHER" id="PTHR24291">
    <property type="entry name" value="CYTOCHROME P450 FAMILY 4"/>
    <property type="match status" value="1"/>
</dbReference>
<dbReference type="PRINTS" id="PR00385">
    <property type="entry name" value="P450"/>
</dbReference>
<evidence type="ECO:0000256" key="2">
    <source>
        <dbReference type="ARBA" id="ARBA00003690"/>
    </source>
</evidence>
<dbReference type="InterPro" id="IPR002401">
    <property type="entry name" value="Cyt_P450_E_grp-I"/>
</dbReference>
<evidence type="ECO:0000256" key="9">
    <source>
        <dbReference type="ARBA" id="ARBA00022848"/>
    </source>
</evidence>
<reference evidence="16 17" key="1">
    <citation type="submission" date="2023-03" db="EMBL/GenBank/DDBJ databases">
        <title>Genome insight into feeding habits of ladybird beetles.</title>
        <authorList>
            <person name="Li H.-S."/>
            <person name="Huang Y.-H."/>
            <person name="Pang H."/>
        </authorList>
    </citation>
    <scope>NUCLEOTIDE SEQUENCE [LARGE SCALE GENOMIC DNA]</scope>
    <source>
        <strain evidence="16">SYSU_2023b</strain>
        <tissue evidence="16">Whole body</tissue>
    </source>
</reference>
<dbReference type="GO" id="GO:0004497">
    <property type="term" value="F:monooxygenase activity"/>
    <property type="evidence" value="ECO:0007669"/>
    <property type="project" value="UniProtKB-KW"/>
</dbReference>
<evidence type="ECO:0000256" key="3">
    <source>
        <dbReference type="ARBA" id="ARBA00004174"/>
    </source>
</evidence>
<keyword evidence="8" id="KW-0256">Endoplasmic reticulum</keyword>
<dbReference type="Proteomes" id="UP001431783">
    <property type="component" value="Unassembled WGS sequence"/>
</dbReference>
<keyword evidence="12 15" id="KW-0503">Monooxygenase</keyword>
<dbReference type="PANTHER" id="PTHR24291:SF189">
    <property type="entry name" value="CYTOCHROME P450 4C3-RELATED"/>
    <property type="match status" value="1"/>
</dbReference>
<evidence type="ECO:0000256" key="6">
    <source>
        <dbReference type="ARBA" id="ARBA00022617"/>
    </source>
</evidence>
<evidence type="ECO:0000256" key="5">
    <source>
        <dbReference type="ARBA" id="ARBA00010617"/>
    </source>
</evidence>
<keyword evidence="10 15" id="KW-0560">Oxidoreductase</keyword>
<name>A0AAW1TVL7_9CUCU</name>
<dbReference type="InterPro" id="IPR017972">
    <property type="entry name" value="Cyt_P450_CS"/>
</dbReference>
<dbReference type="AlphaFoldDB" id="A0AAW1TVL7"/>
<evidence type="ECO:0000256" key="15">
    <source>
        <dbReference type="RuleBase" id="RU000461"/>
    </source>
</evidence>
<dbReference type="EMBL" id="JARQZJ010000012">
    <property type="protein sequence ID" value="KAK9872655.1"/>
    <property type="molecule type" value="Genomic_DNA"/>
</dbReference>
<comment type="function">
    <text evidence="2">May be involved in the metabolism of insect hormones and in the breakdown of synthetic insecticides.</text>
</comment>
<comment type="subcellular location">
    <subcellularLocation>
        <location evidence="4">Endoplasmic reticulum membrane</location>
        <topology evidence="4">Peripheral membrane protein</topology>
    </subcellularLocation>
    <subcellularLocation>
        <location evidence="3">Microsome membrane</location>
        <topology evidence="3">Peripheral membrane protein</topology>
    </subcellularLocation>
</comment>
<evidence type="ECO:0000256" key="13">
    <source>
        <dbReference type="ARBA" id="ARBA00023136"/>
    </source>
</evidence>
<organism evidence="16 17">
    <name type="scientific">Henosepilachna vigintioctopunctata</name>
    <dbReference type="NCBI Taxonomy" id="420089"/>
    <lineage>
        <taxon>Eukaryota</taxon>
        <taxon>Metazoa</taxon>
        <taxon>Ecdysozoa</taxon>
        <taxon>Arthropoda</taxon>
        <taxon>Hexapoda</taxon>
        <taxon>Insecta</taxon>
        <taxon>Pterygota</taxon>
        <taxon>Neoptera</taxon>
        <taxon>Endopterygota</taxon>
        <taxon>Coleoptera</taxon>
        <taxon>Polyphaga</taxon>
        <taxon>Cucujiformia</taxon>
        <taxon>Coccinelloidea</taxon>
        <taxon>Coccinellidae</taxon>
        <taxon>Epilachninae</taxon>
        <taxon>Epilachnini</taxon>
        <taxon>Henosepilachna</taxon>
    </lineage>
</organism>
<dbReference type="GO" id="GO:0016705">
    <property type="term" value="F:oxidoreductase activity, acting on paired donors, with incorporation or reduction of molecular oxygen"/>
    <property type="evidence" value="ECO:0007669"/>
    <property type="project" value="InterPro"/>
</dbReference>
<dbReference type="PROSITE" id="PS00086">
    <property type="entry name" value="CYTOCHROME_P450"/>
    <property type="match status" value="1"/>
</dbReference>
<sequence length="442" mass="51270">MRRNVKELRPHKTLRTWLLTYPVIATYDYVDLEKILGSSANNTKGPAYDALRDWLHDGLLISTGDKWFSRRKMLTPAYHFKILQKFLHIFNKESTNFINNVINEKCKNLDTLPIVTKYTLNSICETAMGTCLDESSDGDAYRKAVYDIGVIAMERMLKIWLMFDFIFRFSKHYDSHKKTLQILHGFSASVIEKRKKDLNILRHNSEDIYSIMDARQQSMLDLLLAVQMDGENISDDGIKEEVNTFMFEGHDTTSMSICYTLMLLANNKHCQELIYDEIISVCGTESGELSYMNLQSLKYMERCIKESLRLYPSVPMIARTMGEDVKCHTGLVIPKDCMLIISIFELHRSDDLYPDPEKFDPDRFLPENVIKRHPYAYIPFSAGARNCIGQKFAMMEMKCLLAKIIRSFILEPIDTPESVNFITDIILRPKDPVRVKFVPRIQ</sequence>
<comment type="similarity">
    <text evidence="5 15">Belongs to the cytochrome P450 family.</text>
</comment>
<dbReference type="GO" id="GO:0005506">
    <property type="term" value="F:iron ion binding"/>
    <property type="evidence" value="ECO:0007669"/>
    <property type="project" value="InterPro"/>
</dbReference>
<keyword evidence="13" id="KW-0472">Membrane</keyword>
<dbReference type="Gene3D" id="1.10.630.10">
    <property type="entry name" value="Cytochrome P450"/>
    <property type="match status" value="1"/>
</dbReference>
<dbReference type="GO" id="GO:0020037">
    <property type="term" value="F:heme binding"/>
    <property type="evidence" value="ECO:0007669"/>
    <property type="project" value="InterPro"/>
</dbReference>
<evidence type="ECO:0000256" key="11">
    <source>
        <dbReference type="ARBA" id="ARBA00023004"/>
    </source>
</evidence>
<dbReference type="SUPFAM" id="SSF48264">
    <property type="entry name" value="Cytochrome P450"/>
    <property type="match status" value="1"/>
</dbReference>
<dbReference type="GO" id="GO:0005789">
    <property type="term" value="C:endoplasmic reticulum membrane"/>
    <property type="evidence" value="ECO:0007669"/>
    <property type="project" value="UniProtKB-SubCell"/>
</dbReference>
<evidence type="ECO:0008006" key="18">
    <source>
        <dbReference type="Google" id="ProtNLM"/>
    </source>
</evidence>
<keyword evidence="17" id="KW-1185">Reference proteome</keyword>
<dbReference type="InterPro" id="IPR050196">
    <property type="entry name" value="Cytochrome_P450_Monoox"/>
</dbReference>
<proteinExistence type="inferred from homology"/>
<evidence type="ECO:0000256" key="12">
    <source>
        <dbReference type="ARBA" id="ARBA00023033"/>
    </source>
</evidence>
<evidence type="ECO:0000256" key="4">
    <source>
        <dbReference type="ARBA" id="ARBA00004406"/>
    </source>
</evidence>
<evidence type="ECO:0000256" key="1">
    <source>
        <dbReference type="ARBA" id="ARBA00001971"/>
    </source>
</evidence>
<evidence type="ECO:0000313" key="17">
    <source>
        <dbReference type="Proteomes" id="UP001431783"/>
    </source>
</evidence>
<keyword evidence="7 14" id="KW-0479">Metal-binding</keyword>
<dbReference type="CDD" id="cd20628">
    <property type="entry name" value="CYP4"/>
    <property type="match status" value="1"/>
</dbReference>
<gene>
    <name evidence="16" type="ORF">WA026_018789</name>
</gene>
<dbReference type="PRINTS" id="PR00463">
    <property type="entry name" value="EP450I"/>
</dbReference>
<dbReference type="InterPro" id="IPR036396">
    <property type="entry name" value="Cyt_P450_sf"/>
</dbReference>
<keyword evidence="11 14" id="KW-0408">Iron</keyword>
<evidence type="ECO:0000256" key="7">
    <source>
        <dbReference type="ARBA" id="ARBA00022723"/>
    </source>
</evidence>
<evidence type="ECO:0000256" key="14">
    <source>
        <dbReference type="PIRSR" id="PIRSR602401-1"/>
    </source>
</evidence>
<keyword evidence="9" id="KW-0492">Microsome</keyword>